<dbReference type="SMART" id="SM00248">
    <property type="entry name" value="ANK"/>
    <property type="match status" value="3"/>
</dbReference>
<evidence type="ECO:0000256" key="5">
    <source>
        <dbReference type="ARBA" id="ARBA00022840"/>
    </source>
</evidence>
<dbReference type="PROSITE" id="PS50297">
    <property type="entry name" value="ANK_REP_REGION"/>
    <property type="match status" value="1"/>
</dbReference>
<evidence type="ECO:0000313" key="9">
    <source>
        <dbReference type="EMBL" id="KDQ09413.1"/>
    </source>
</evidence>
<dbReference type="InterPro" id="IPR008271">
    <property type="entry name" value="Ser/Thr_kinase_AS"/>
</dbReference>
<dbReference type="SUPFAM" id="SSF48403">
    <property type="entry name" value="Ankyrin repeat"/>
    <property type="match status" value="1"/>
</dbReference>
<feature type="region of interest" description="Disordered" evidence="7">
    <location>
        <begin position="554"/>
        <end position="592"/>
    </location>
</feature>
<dbReference type="InterPro" id="IPR036770">
    <property type="entry name" value="Ankyrin_rpt-contain_sf"/>
</dbReference>
<evidence type="ECO:0000259" key="8">
    <source>
        <dbReference type="PROSITE" id="PS50011"/>
    </source>
</evidence>
<dbReference type="GO" id="GO:0004674">
    <property type="term" value="F:protein serine/threonine kinase activity"/>
    <property type="evidence" value="ECO:0007669"/>
    <property type="project" value="TreeGrafter"/>
</dbReference>
<dbReference type="STRING" id="930990.A0A067M0Z4"/>
<evidence type="ECO:0000313" key="10">
    <source>
        <dbReference type="Proteomes" id="UP000027195"/>
    </source>
</evidence>
<dbReference type="InterPro" id="IPR011009">
    <property type="entry name" value="Kinase-like_dom_sf"/>
</dbReference>
<evidence type="ECO:0000256" key="2">
    <source>
        <dbReference type="ARBA" id="ARBA00022679"/>
    </source>
</evidence>
<feature type="repeat" description="ANK" evidence="6">
    <location>
        <begin position="152"/>
        <end position="184"/>
    </location>
</feature>
<dbReference type="PROSITE" id="PS50088">
    <property type="entry name" value="ANK_REPEAT"/>
    <property type="match status" value="1"/>
</dbReference>
<dbReference type="PROSITE" id="PS00108">
    <property type="entry name" value="PROTEIN_KINASE_ST"/>
    <property type="match status" value="1"/>
</dbReference>
<dbReference type="InterPro" id="IPR001245">
    <property type="entry name" value="Ser-Thr/Tyr_kinase_cat_dom"/>
</dbReference>
<evidence type="ECO:0000256" key="4">
    <source>
        <dbReference type="ARBA" id="ARBA00022777"/>
    </source>
</evidence>
<proteinExistence type="inferred from homology"/>
<protein>
    <recommendedName>
        <fullName evidence="8">Protein kinase domain-containing protein</fullName>
    </recommendedName>
</protein>
<dbReference type="InterPro" id="IPR002110">
    <property type="entry name" value="Ankyrin_rpt"/>
</dbReference>
<dbReference type="Gene3D" id="1.10.510.10">
    <property type="entry name" value="Transferase(Phosphotransferase) domain 1"/>
    <property type="match status" value="1"/>
</dbReference>
<dbReference type="AlphaFoldDB" id="A0A067M0Z4"/>
<dbReference type="PANTHER" id="PTHR44329:SF288">
    <property type="entry name" value="MITOGEN-ACTIVATED PROTEIN KINASE KINASE KINASE 20"/>
    <property type="match status" value="1"/>
</dbReference>
<reference evidence="10" key="1">
    <citation type="journal article" date="2014" name="Proc. Natl. Acad. Sci. U.S.A.">
        <title>Extensive sampling of basidiomycete genomes demonstrates inadequacy of the white-rot/brown-rot paradigm for wood decay fungi.</title>
        <authorList>
            <person name="Riley R."/>
            <person name="Salamov A.A."/>
            <person name="Brown D.W."/>
            <person name="Nagy L.G."/>
            <person name="Floudas D."/>
            <person name="Held B.W."/>
            <person name="Levasseur A."/>
            <person name="Lombard V."/>
            <person name="Morin E."/>
            <person name="Otillar R."/>
            <person name="Lindquist E.A."/>
            <person name="Sun H."/>
            <person name="LaButti K.M."/>
            <person name="Schmutz J."/>
            <person name="Jabbour D."/>
            <person name="Luo H."/>
            <person name="Baker S.E."/>
            <person name="Pisabarro A.G."/>
            <person name="Walton J.D."/>
            <person name="Blanchette R.A."/>
            <person name="Henrissat B."/>
            <person name="Martin F."/>
            <person name="Cullen D."/>
            <person name="Hibbett D.S."/>
            <person name="Grigoriev I.V."/>
        </authorList>
    </citation>
    <scope>NUCLEOTIDE SEQUENCE [LARGE SCALE GENOMIC DNA]</scope>
    <source>
        <strain evidence="10">FD-172 SS1</strain>
    </source>
</reference>
<evidence type="ECO:0000256" key="3">
    <source>
        <dbReference type="ARBA" id="ARBA00022741"/>
    </source>
</evidence>
<name>A0A067M0Z4_BOTB1</name>
<dbReference type="PANTHER" id="PTHR44329">
    <property type="entry name" value="SERINE/THREONINE-PROTEIN KINASE TNNI3K-RELATED"/>
    <property type="match status" value="1"/>
</dbReference>
<dbReference type="SMART" id="SM00220">
    <property type="entry name" value="S_TKc"/>
    <property type="match status" value="1"/>
</dbReference>
<dbReference type="SUPFAM" id="SSF56112">
    <property type="entry name" value="Protein kinase-like (PK-like)"/>
    <property type="match status" value="1"/>
</dbReference>
<keyword evidence="6" id="KW-0040">ANK repeat</keyword>
<dbReference type="InterPro" id="IPR051681">
    <property type="entry name" value="Ser/Thr_Kinases-Pseudokinases"/>
</dbReference>
<dbReference type="EMBL" id="KL198078">
    <property type="protein sequence ID" value="KDQ09413.1"/>
    <property type="molecule type" value="Genomic_DNA"/>
</dbReference>
<feature type="domain" description="Protein kinase" evidence="8">
    <location>
        <begin position="281"/>
        <end position="552"/>
    </location>
</feature>
<gene>
    <name evidence="9" type="ORF">BOTBODRAFT_526202</name>
</gene>
<evidence type="ECO:0000256" key="7">
    <source>
        <dbReference type="SAM" id="MobiDB-lite"/>
    </source>
</evidence>
<organism evidence="9 10">
    <name type="scientific">Botryobasidium botryosum (strain FD-172 SS1)</name>
    <dbReference type="NCBI Taxonomy" id="930990"/>
    <lineage>
        <taxon>Eukaryota</taxon>
        <taxon>Fungi</taxon>
        <taxon>Dikarya</taxon>
        <taxon>Basidiomycota</taxon>
        <taxon>Agaricomycotina</taxon>
        <taxon>Agaricomycetes</taxon>
        <taxon>Cantharellales</taxon>
        <taxon>Botryobasidiaceae</taxon>
        <taxon>Botryobasidium</taxon>
    </lineage>
</organism>
<dbReference type="Proteomes" id="UP000027195">
    <property type="component" value="Unassembled WGS sequence"/>
</dbReference>
<dbReference type="PROSITE" id="PS50011">
    <property type="entry name" value="PROTEIN_KINASE_DOM"/>
    <property type="match status" value="1"/>
</dbReference>
<dbReference type="InterPro" id="IPR000719">
    <property type="entry name" value="Prot_kinase_dom"/>
</dbReference>
<keyword evidence="5" id="KW-0067">ATP-binding</keyword>
<dbReference type="Gene3D" id="1.25.40.20">
    <property type="entry name" value="Ankyrin repeat-containing domain"/>
    <property type="match status" value="1"/>
</dbReference>
<comment type="similarity">
    <text evidence="1">Belongs to the protein kinase superfamily. TKL Ser/Thr protein kinase family.</text>
</comment>
<accession>A0A067M0Z4</accession>
<dbReference type="Pfam" id="PF07714">
    <property type="entry name" value="PK_Tyr_Ser-Thr"/>
    <property type="match status" value="1"/>
</dbReference>
<keyword evidence="4" id="KW-0418">Kinase</keyword>
<keyword evidence="2" id="KW-0808">Transferase</keyword>
<keyword evidence="3" id="KW-0547">Nucleotide-binding</keyword>
<dbReference type="GO" id="GO:0005524">
    <property type="term" value="F:ATP binding"/>
    <property type="evidence" value="ECO:0007669"/>
    <property type="project" value="UniProtKB-KW"/>
</dbReference>
<keyword evidence="10" id="KW-1185">Reference proteome</keyword>
<evidence type="ECO:0000256" key="6">
    <source>
        <dbReference type="PROSITE-ProRule" id="PRU00023"/>
    </source>
</evidence>
<dbReference type="Pfam" id="PF12796">
    <property type="entry name" value="Ank_2"/>
    <property type="match status" value="1"/>
</dbReference>
<dbReference type="InParanoid" id="A0A067M0Z4"/>
<evidence type="ECO:0000256" key="1">
    <source>
        <dbReference type="ARBA" id="ARBA00005843"/>
    </source>
</evidence>
<sequence>MQDLLGAGADVDAQANDGDTPLDIAASRACPPAFHAVLARGGRASKGALCFSDRFLLAPGGTDAAIDFIEANEPFTFERTQSYNSVRDRAFQRGSLKAIPRLFKLEGDPNLGDDQGHTPFHYSAELCRHQAGIHALFALVTEGGLINATNKDGKSALQLAVAKSSHIAVQFLLGQGADLHDGGTLSAVSPQFAVTMLEHPDGIAMMLKLVRAGMTVDNAPRYRMQARSRPRCFRLVREVREISAMDPPSVRSACVAFLSTFYPLLEGYSSDSPLHEWEIELTKTETSEQGGFSDCRAGVFLGRHKVAMKALRTHVIGDEVAAKRMKREMSVWKKLHHPNVLPFVGWCILESKSYMVSPWMENGNALAYVKQRTQANRLQLLVQVAEGMLYLHTRPKNPVIHGDLKAANVLISSAGVARIADFGLSELVEDEKAPRCSTAWYCGGNPRWQAPELLSAGTKEEARRTKETDCFAYGRVMLEIFTGQVPFFYLSVNTTLSVFNMVLDGRLPDRPLDKDIVAKGLDDSMWEFMKMCWSMDPKERPSAAKIFSHLKAALRGRPDDDSDSEGSGSARPGKRARVTEQPVKQLPGSSSKRIKTEIDEVEVQRQAEVTEAHQSAESVVAFYEAGQATSSTSSPPFGQAVLNIPEHCDPLGFDLAPEAASPSGFLSPEEFEAWFMTSFH</sequence>
<dbReference type="HOGENOM" id="CLU_000288_7_25_1"/>
<dbReference type="OrthoDB" id="774951at2759"/>